<dbReference type="Gene3D" id="2.30.29.30">
    <property type="entry name" value="Pleckstrin-homology domain (PH domain)/Phosphotyrosine-binding domain (PTB)"/>
    <property type="match status" value="1"/>
</dbReference>
<feature type="compositionally biased region" description="Basic and acidic residues" evidence="11">
    <location>
        <begin position="1030"/>
        <end position="1049"/>
    </location>
</feature>
<evidence type="ECO:0000313" key="16">
    <source>
        <dbReference type="Proteomes" id="UP000001449"/>
    </source>
</evidence>
<evidence type="ECO:0000313" key="15">
    <source>
        <dbReference type="EMBL" id="EED92313.1"/>
    </source>
</evidence>
<dbReference type="Pfam" id="PF00557">
    <property type="entry name" value="Peptidase_M24"/>
    <property type="match status" value="1"/>
</dbReference>
<dbReference type="InterPro" id="IPR000994">
    <property type="entry name" value="Pept_M24"/>
</dbReference>
<dbReference type="GO" id="GO:0006368">
    <property type="term" value="P:transcription elongation by RNA polymerase II"/>
    <property type="evidence" value="ECO:0000318"/>
    <property type="project" value="GO_Central"/>
</dbReference>
<dbReference type="GO" id="GO:0010468">
    <property type="term" value="P:regulation of gene expression"/>
    <property type="evidence" value="ECO:0007669"/>
    <property type="project" value="UniProtKB-ARBA"/>
</dbReference>
<dbReference type="Gene3D" id="2.30.29.150">
    <property type="match status" value="1"/>
</dbReference>
<reference evidence="15 16" key="1">
    <citation type="journal article" date="2004" name="Science">
        <title>The genome of the diatom Thalassiosira pseudonana: ecology, evolution, and metabolism.</title>
        <authorList>
            <person name="Armbrust E.V."/>
            <person name="Berges J.A."/>
            <person name="Bowler C."/>
            <person name="Green B.R."/>
            <person name="Martinez D."/>
            <person name="Putnam N.H."/>
            <person name="Zhou S."/>
            <person name="Allen A.E."/>
            <person name="Apt K.E."/>
            <person name="Bechner M."/>
            <person name="Brzezinski M.A."/>
            <person name="Chaal B.K."/>
            <person name="Chiovitti A."/>
            <person name="Davis A.K."/>
            <person name="Demarest M.S."/>
            <person name="Detter J.C."/>
            <person name="Glavina T."/>
            <person name="Goodstein D."/>
            <person name="Hadi M.Z."/>
            <person name="Hellsten U."/>
            <person name="Hildebrand M."/>
            <person name="Jenkins B.D."/>
            <person name="Jurka J."/>
            <person name="Kapitonov V.V."/>
            <person name="Kroger N."/>
            <person name="Lau W.W."/>
            <person name="Lane T.W."/>
            <person name="Larimer F.W."/>
            <person name="Lippmeier J.C."/>
            <person name="Lucas S."/>
            <person name="Medina M."/>
            <person name="Montsant A."/>
            <person name="Obornik M."/>
            <person name="Parker M.S."/>
            <person name="Palenik B."/>
            <person name="Pazour G.J."/>
            <person name="Richardson P.M."/>
            <person name="Rynearson T.A."/>
            <person name="Saito M.A."/>
            <person name="Schwartz D.C."/>
            <person name="Thamatrakoln K."/>
            <person name="Valentin K."/>
            <person name="Vardi A."/>
            <person name="Wilkerson F.P."/>
            <person name="Rokhsar D.S."/>
        </authorList>
    </citation>
    <scope>NUCLEOTIDE SEQUENCE [LARGE SCALE GENOMIC DNA]</scope>
    <source>
        <strain evidence="15 16">CCMP1335</strain>
    </source>
</reference>
<dbReference type="GeneID" id="7451748"/>
<evidence type="ECO:0000256" key="7">
    <source>
        <dbReference type="ARBA" id="ARBA00023163"/>
    </source>
</evidence>
<dbReference type="Gene3D" id="2.30.29.210">
    <property type="entry name" value="FACT complex subunit Spt16p/Cdc68p"/>
    <property type="match status" value="1"/>
</dbReference>
<dbReference type="STRING" id="35128.B8C213"/>
<evidence type="ECO:0000256" key="5">
    <source>
        <dbReference type="ARBA" id="ARBA00023015"/>
    </source>
</evidence>
<dbReference type="SMART" id="SM01286">
    <property type="entry name" value="SPT16"/>
    <property type="match status" value="1"/>
</dbReference>
<dbReference type="InterPro" id="IPR036005">
    <property type="entry name" value="Creatinase/aminopeptidase-like"/>
</dbReference>
<feature type="domain" description="FACT complex subunit SPT16 N-terminal lobe" evidence="12">
    <location>
        <begin position="4"/>
        <end position="177"/>
    </location>
</feature>
<keyword evidence="2 10" id="KW-0158">Chromosome</keyword>
<dbReference type="SUPFAM" id="SSF55920">
    <property type="entry name" value="Creatinase/aminopeptidase"/>
    <property type="match status" value="1"/>
</dbReference>
<dbReference type="Proteomes" id="UP000001449">
    <property type="component" value="Chromosome 5"/>
</dbReference>
<dbReference type="InParanoid" id="B8C213"/>
<dbReference type="InterPro" id="IPR013719">
    <property type="entry name" value="RTT106/SPT16-like_middle_dom"/>
</dbReference>
<gene>
    <name evidence="15" type="ORF">THAPSDRAFT_28217</name>
</gene>
<dbReference type="Pfam" id="PF21091">
    <property type="entry name" value="SPT16_C"/>
    <property type="match status" value="1"/>
</dbReference>
<comment type="subcellular location">
    <subcellularLocation>
        <location evidence="10">Nucleus</location>
    </subcellularLocation>
    <subcellularLocation>
        <location evidence="10">Chromosome</location>
    </subcellularLocation>
</comment>
<keyword evidence="3 10" id="KW-0235">DNA replication</keyword>
<organism evidence="15 16">
    <name type="scientific">Thalassiosira pseudonana</name>
    <name type="common">Marine diatom</name>
    <name type="synonym">Cyclotella nana</name>
    <dbReference type="NCBI Taxonomy" id="35128"/>
    <lineage>
        <taxon>Eukaryota</taxon>
        <taxon>Sar</taxon>
        <taxon>Stramenopiles</taxon>
        <taxon>Ochrophyta</taxon>
        <taxon>Bacillariophyta</taxon>
        <taxon>Coscinodiscophyceae</taxon>
        <taxon>Thalassiosirophycidae</taxon>
        <taxon>Thalassiosirales</taxon>
        <taxon>Thalassiosiraceae</taxon>
        <taxon>Thalassiosira</taxon>
    </lineage>
</organism>
<dbReference type="KEGG" id="tps:THAPSDRAFT_28217"/>
<evidence type="ECO:0000256" key="11">
    <source>
        <dbReference type="SAM" id="MobiDB-lite"/>
    </source>
</evidence>
<evidence type="ECO:0000259" key="13">
    <source>
        <dbReference type="SMART" id="SM01286"/>
    </source>
</evidence>
<dbReference type="SMART" id="SM01287">
    <property type="entry name" value="Rtt106"/>
    <property type="match status" value="1"/>
</dbReference>
<comment type="subunit">
    <text evidence="10">Component of the FACT complex.</text>
</comment>
<dbReference type="PaxDb" id="35128-Thaps28217"/>
<evidence type="ECO:0000259" key="14">
    <source>
        <dbReference type="SMART" id="SM01287"/>
    </source>
</evidence>
<dbReference type="Pfam" id="PF08644">
    <property type="entry name" value="SPT16"/>
    <property type="match status" value="1"/>
</dbReference>
<evidence type="ECO:0000256" key="1">
    <source>
        <dbReference type="ARBA" id="ARBA00010779"/>
    </source>
</evidence>
<dbReference type="FunFam" id="2.30.29.150:FF:000005">
    <property type="entry name" value="FACT complex subunit SPT16"/>
    <property type="match status" value="1"/>
</dbReference>
<dbReference type="GO" id="GO:0035101">
    <property type="term" value="C:FACT complex"/>
    <property type="evidence" value="ECO:0000318"/>
    <property type="project" value="GO_Central"/>
</dbReference>
<dbReference type="SMART" id="SM01285">
    <property type="entry name" value="FACT-Spt16_Nlob"/>
    <property type="match status" value="1"/>
</dbReference>
<evidence type="ECO:0000256" key="9">
    <source>
        <dbReference type="ARBA" id="ARBA00023242"/>
    </source>
</evidence>
<evidence type="ECO:0000256" key="8">
    <source>
        <dbReference type="ARBA" id="ARBA00023204"/>
    </source>
</evidence>
<dbReference type="RefSeq" id="XP_002290561.1">
    <property type="nucleotide sequence ID" value="XM_002290525.1"/>
</dbReference>
<feature type="domain" description="FACT complex subunit SPT16 middle" evidence="13">
    <location>
        <begin position="558"/>
        <end position="714"/>
    </location>
</feature>
<dbReference type="Pfam" id="PF24824">
    <property type="entry name" value="PH_SPT16"/>
    <property type="match status" value="1"/>
</dbReference>
<dbReference type="Pfam" id="PF08512">
    <property type="entry name" value="Rttp106-like_middle"/>
    <property type="match status" value="1"/>
</dbReference>
<feature type="region of interest" description="Disordered" evidence="11">
    <location>
        <begin position="469"/>
        <end position="506"/>
    </location>
</feature>
<feature type="domain" description="Histone chaperone RTT106/FACT complex subunit SPT16-like middle" evidence="14">
    <location>
        <begin position="835"/>
        <end position="925"/>
    </location>
</feature>
<dbReference type="EMBL" id="CM000642">
    <property type="protein sequence ID" value="EED92313.1"/>
    <property type="molecule type" value="Genomic_DNA"/>
</dbReference>
<name>B8C213_THAPS</name>
<keyword evidence="7 10" id="KW-0804">Transcription</keyword>
<protein>
    <recommendedName>
        <fullName evidence="10">FACT complex subunit</fullName>
    </recommendedName>
</protein>
<comment type="similarity">
    <text evidence="1 10">Belongs to the peptidase M24 family. SPT16 subfamily.</text>
</comment>
<sequence length="1057" mass="119354">MAELDVGRFYERLNKIHDHFLKHREGTMWNGANCISINRGASTDDENPYLKSTILHNYLFGYELPDTVLLLTKEGRCIILATKKKCEFMEPAVEKVTGSIAELKLLVREKTDGNAANFEIMLQAAKVDRNGVNVKIGVIMKEFKKNDGKEGSIVAGWEKKLGEDSSKVDIVDVTAGISLVMAVKDATELDLIKKSSVLSNKVLKHKFIPRIEAIIDEGLKATHDELAQEVDETIEDPSSINLKVQKDVVQSCYFPIIQSGGEYDFKVSALSSSKNVTYDVITVSLGARYQMYCSNIARTILVDPPKEVSANYETLLGMYQNCLHAMVPGKPLKGVHAAAVAYLQKQGKDDLIPLLPKSLGFSIGLDFRDPLLVLNSKSTVTFRKGMVFNLAVSLAGIKLSAAVNSKSADLSEYGLVVADTVVLHENGADAMTKYGKDLTDISYTINDDEEDEGEDSDDDDADAKLAKKLAKEEELDPSGGRRSGRLAANMSSAQETEGAAERERKQIDLMARKNEERLRELARASKKKGGDEKAKKAEELEAYKRTKDLPDNVLPNQVKVDMANQCVILPICGNPVPFHISTIKNVVLPDPDSAAYLRINFYTAGMAVGKDAPENTVKLIQKYSPYATFIREMTFRSLDSHSLTTAFRQISELRKRARMKELQDQEEANLVKQDKLVRTKNERVPRLSDLTMRPVFAGRKTQGNIEAHSNGLRFISSRGEIVDVMYSNIKHAIFQPCESEIMVLIHFHLKNPIMVGKKKQQDIQFFTEVVDASQAVDAGKRSMYDPDEMDDEQRERQLRKRLNEAFKEFCRKVESVARKNGYSLEFDIPYRDLGFTGNPHKEMVFIQPTLNCLCNLTETPFFVVDLSLVDHVHFERVTFMSKAFDMVLINKDFTKQPWRVDMIPNDDKDSIQEWLTDMEISYTEGPMNLNWKQIMSTVDGDDRFYMDTEEDEVTPKEAGWEFLRMFGKDDADSGESEENDSGYSENSGSEESEEEEEEEEEDFDSEDSGSEFDADEDLEEQGMDWDEMEREAAADDRRKKRDGDDEPARPAKRRQRR</sequence>
<evidence type="ECO:0000256" key="6">
    <source>
        <dbReference type="ARBA" id="ARBA00023054"/>
    </source>
</evidence>
<keyword evidence="5 10" id="KW-0805">Transcription regulation</keyword>
<dbReference type="HOGENOM" id="CLU_004627_1_0_1"/>
<dbReference type="OMA" id="YHINTIP"/>
<proteinExistence type="inferred from homology"/>
<dbReference type="InterPro" id="IPR048969">
    <property type="entry name" value="FACT_SPT16_C"/>
</dbReference>
<dbReference type="InterPro" id="IPR029149">
    <property type="entry name" value="Creatin/AminoP/Spt16_N"/>
</dbReference>
<evidence type="ECO:0000256" key="10">
    <source>
        <dbReference type="RuleBase" id="RU367052"/>
    </source>
</evidence>
<comment type="function">
    <text evidence="10">Component of the FACT complex, a general chromatin factor that acts to reorganize nucleosomes. The FACT complex is involved in multiple processes that require DNA as a template such as mRNA elongation, DNA replication and DNA repair. During transcription elongation the FACT complex acts as a histone chaperone that both destabilizes and restores nucleosomal structure. It facilitates the passage of RNA polymerase II and transcription by promoting the dissociation of one histone H2A-H2B dimer from the nucleosome, then subsequently promotes the reestablishment of the nucleosome following the passage of RNA polymerase II.</text>
</comment>
<dbReference type="FunFam" id="3.90.230.10:FF:000005">
    <property type="entry name" value="FACT complex subunit spt16"/>
    <property type="match status" value="1"/>
</dbReference>
<evidence type="ECO:0000256" key="3">
    <source>
        <dbReference type="ARBA" id="ARBA00022705"/>
    </source>
</evidence>
<dbReference type="Gene3D" id="3.90.230.10">
    <property type="entry name" value="Creatinase/methionine aminopeptidase superfamily"/>
    <property type="match status" value="1"/>
</dbReference>
<dbReference type="Pfam" id="PF14826">
    <property type="entry name" value="FACT-Spt16_Nlob"/>
    <property type="match status" value="1"/>
</dbReference>
<feature type="region of interest" description="Disordered" evidence="11">
    <location>
        <begin position="969"/>
        <end position="1057"/>
    </location>
</feature>
<dbReference type="InterPro" id="IPR029148">
    <property type="entry name" value="FACT-SPT16_Nlobe"/>
</dbReference>
<dbReference type="InterPro" id="IPR040258">
    <property type="entry name" value="Spt16"/>
</dbReference>
<dbReference type="InterPro" id="IPR056595">
    <property type="entry name" value="Fact-SPT16_PH"/>
</dbReference>
<dbReference type="eggNOG" id="KOG1189">
    <property type="taxonomic scope" value="Eukaryota"/>
</dbReference>
<keyword evidence="9 10" id="KW-0539">Nucleus</keyword>
<dbReference type="PANTHER" id="PTHR13980:SF15">
    <property type="entry name" value="FACT COMPLEX SUBUNIT SPT16"/>
    <property type="match status" value="1"/>
</dbReference>
<keyword evidence="16" id="KW-1185">Reference proteome</keyword>
<dbReference type="InterPro" id="IPR013953">
    <property type="entry name" value="FACT_SPT16_M"/>
</dbReference>
<feature type="compositionally biased region" description="Acidic residues" evidence="11">
    <location>
        <begin position="988"/>
        <end position="1029"/>
    </location>
</feature>
<reference evidence="15 16" key="2">
    <citation type="journal article" date="2008" name="Nature">
        <title>The Phaeodactylum genome reveals the evolutionary history of diatom genomes.</title>
        <authorList>
            <person name="Bowler C."/>
            <person name="Allen A.E."/>
            <person name="Badger J.H."/>
            <person name="Grimwood J."/>
            <person name="Jabbari K."/>
            <person name="Kuo A."/>
            <person name="Maheswari U."/>
            <person name="Martens C."/>
            <person name="Maumus F."/>
            <person name="Otillar R.P."/>
            <person name="Rayko E."/>
            <person name="Salamov A."/>
            <person name="Vandepoele K."/>
            <person name="Beszteri B."/>
            <person name="Gruber A."/>
            <person name="Heijde M."/>
            <person name="Katinka M."/>
            <person name="Mock T."/>
            <person name="Valentin K."/>
            <person name="Verret F."/>
            <person name="Berges J.A."/>
            <person name="Brownlee C."/>
            <person name="Cadoret J.P."/>
            <person name="Chiovitti A."/>
            <person name="Choi C.J."/>
            <person name="Coesel S."/>
            <person name="De Martino A."/>
            <person name="Detter J.C."/>
            <person name="Durkin C."/>
            <person name="Falciatore A."/>
            <person name="Fournet J."/>
            <person name="Haruta M."/>
            <person name="Huysman M.J."/>
            <person name="Jenkins B.D."/>
            <person name="Jiroutova K."/>
            <person name="Jorgensen R.E."/>
            <person name="Joubert Y."/>
            <person name="Kaplan A."/>
            <person name="Kroger N."/>
            <person name="Kroth P.G."/>
            <person name="La Roche J."/>
            <person name="Lindquist E."/>
            <person name="Lommer M."/>
            <person name="Martin-Jezequel V."/>
            <person name="Lopez P.J."/>
            <person name="Lucas S."/>
            <person name="Mangogna M."/>
            <person name="McGinnis K."/>
            <person name="Medlin L.K."/>
            <person name="Montsant A."/>
            <person name="Oudot-Le Secq M.P."/>
            <person name="Napoli C."/>
            <person name="Obornik M."/>
            <person name="Parker M.S."/>
            <person name="Petit J.L."/>
            <person name="Porcel B.M."/>
            <person name="Poulsen N."/>
            <person name="Robison M."/>
            <person name="Rychlewski L."/>
            <person name="Rynearson T.A."/>
            <person name="Schmutz J."/>
            <person name="Shapiro H."/>
            <person name="Siaut M."/>
            <person name="Stanley M."/>
            <person name="Sussman M.R."/>
            <person name="Taylor A.R."/>
            <person name="Vardi A."/>
            <person name="von Dassow P."/>
            <person name="Vyverman W."/>
            <person name="Willis A."/>
            <person name="Wyrwicz L.S."/>
            <person name="Rokhsar D.S."/>
            <person name="Weissenbach J."/>
            <person name="Armbrust E.V."/>
            <person name="Green B.R."/>
            <person name="Van de Peer Y."/>
            <person name="Grigoriev I.V."/>
        </authorList>
    </citation>
    <scope>NUCLEOTIDE SEQUENCE [LARGE SCALE GENOMIC DNA]</scope>
    <source>
        <strain evidence="15 16">CCMP1335</strain>
    </source>
</reference>
<evidence type="ECO:0000256" key="2">
    <source>
        <dbReference type="ARBA" id="ARBA00022454"/>
    </source>
</evidence>
<dbReference type="FunFam" id="2.30.29.30:FF:000017">
    <property type="entry name" value="FACT complex subunit SPT16"/>
    <property type="match status" value="1"/>
</dbReference>
<keyword evidence="6" id="KW-0175">Coiled coil</keyword>
<accession>B8C213</accession>
<dbReference type="FunCoup" id="B8C213">
    <property type="interactions" value="629"/>
</dbReference>
<dbReference type="AlphaFoldDB" id="B8C213"/>
<keyword evidence="4 10" id="KW-0227">DNA damage</keyword>
<dbReference type="GO" id="GO:0006281">
    <property type="term" value="P:DNA repair"/>
    <property type="evidence" value="ECO:0007669"/>
    <property type="project" value="UniProtKB-UniRule"/>
</dbReference>
<dbReference type="InterPro" id="IPR011993">
    <property type="entry name" value="PH-like_dom_sf"/>
</dbReference>
<keyword evidence="8 10" id="KW-0234">DNA repair</keyword>
<evidence type="ECO:0000259" key="12">
    <source>
        <dbReference type="SMART" id="SM01285"/>
    </source>
</evidence>
<evidence type="ECO:0000256" key="4">
    <source>
        <dbReference type="ARBA" id="ARBA00022763"/>
    </source>
</evidence>
<dbReference type="GO" id="GO:0031491">
    <property type="term" value="F:nucleosome binding"/>
    <property type="evidence" value="ECO:0000318"/>
    <property type="project" value="GO_Central"/>
</dbReference>
<dbReference type="FunFam" id="2.30.29.210:FF:000001">
    <property type="entry name" value="FACT complex subunit spt16"/>
    <property type="match status" value="1"/>
</dbReference>
<dbReference type="Gene3D" id="3.40.350.10">
    <property type="entry name" value="Creatinase/prolidase N-terminal domain"/>
    <property type="match status" value="1"/>
</dbReference>
<dbReference type="PANTHER" id="PTHR13980">
    <property type="entry name" value="CDC68 RELATED"/>
    <property type="match status" value="1"/>
</dbReference>
<dbReference type="GO" id="GO:0006260">
    <property type="term" value="P:DNA replication"/>
    <property type="evidence" value="ECO:0007669"/>
    <property type="project" value="UniProtKB-KW"/>
</dbReference>